<comment type="caution">
    <text evidence="1">The sequence shown here is derived from an EMBL/GenBank/DDBJ whole genome shotgun (WGS) entry which is preliminary data.</text>
</comment>
<keyword evidence="1" id="KW-0456">Lyase</keyword>
<evidence type="ECO:0000313" key="2">
    <source>
        <dbReference type="Proteomes" id="UP001612915"/>
    </source>
</evidence>
<dbReference type="RefSeq" id="WP_398277508.1">
    <property type="nucleotide sequence ID" value="NZ_JBITLV010000002.1"/>
</dbReference>
<dbReference type="SUPFAM" id="SSF51621">
    <property type="entry name" value="Phosphoenolpyruvate/pyruvate domain"/>
    <property type="match status" value="1"/>
</dbReference>
<accession>A0ABW8ALN7</accession>
<dbReference type="Gene3D" id="3.20.20.60">
    <property type="entry name" value="Phosphoenolpyruvate-binding domains"/>
    <property type="match status" value="1"/>
</dbReference>
<proteinExistence type="predicted"/>
<gene>
    <name evidence="1" type="ORF">ACIB24_07465</name>
</gene>
<dbReference type="InterPro" id="IPR040442">
    <property type="entry name" value="Pyrv_kinase-like_dom_sf"/>
</dbReference>
<reference evidence="1 2" key="1">
    <citation type="submission" date="2024-10" db="EMBL/GenBank/DDBJ databases">
        <title>The Natural Products Discovery Center: Release of the First 8490 Sequenced Strains for Exploring Actinobacteria Biosynthetic Diversity.</title>
        <authorList>
            <person name="Kalkreuter E."/>
            <person name="Kautsar S.A."/>
            <person name="Yang D."/>
            <person name="Bader C.D."/>
            <person name="Teijaro C.N."/>
            <person name="Fluegel L."/>
            <person name="Davis C.M."/>
            <person name="Simpson J.R."/>
            <person name="Lauterbach L."/>
            <person name="Steele A.D."/>
            <person name="Gui C."/>
            <person name="Meng S."/>
            <person name="Li G."/>
            <person name="Viehrig K."/>
            <person name="Ye F."/>
            <person name="Su P."/>
            <person name="Kiefer A.F."/>
            <person name="Nichols A."/>
            <person name="Cepeda A.J."/>
            <person name="Yan W."/>
            <person name="Fan B."/>
            <person name="Jiang Y."/>
            <person name="Adhikari A."/>
            <person name="Zheng C.-J."/>
            <person name="Schuster L."/>
            <person name="Cowan T.M."/>
            <person name="Smanski M.J."/>
            <person name="Chevrette M.G."/>
            <person name="De Carvalho L.P.S."/>
            <person name="Shen B."/>
        </authorList>
    </citation>
    <scope>NUCLEOTIDE SEQUENCE [LARGE SCALE GENOMIC DNA]</scope>
    <source>
        <strain evidence="1 2">NPDC049639</strain>
    </source>
</reference>
<evidence type="ECO:0000313" key="1">
    <source>
        <dbReference type="EMBL" id="MFI7586898.1"/>
    </source>
</evidence>
<dbReference type="GO" id="GO:0016829">
    <property type="term" value="F:lyase activity"/>
    <property type="evidence" value="ECO:0007669"/>
    <property type="project" value="UniProtKB-KW"/>
</dbReference>
<dbReference type="Pfam" id="PF13714">
    <property type="entry name" value="PEP_mutase"/>
    <property type="match status" value="1"/>
</dbReference>
<dbReference type="Proteomes" id="UP001612915">
    <property type="component" value="Unassembled WGS sequence"/>
</dbReference>
<protein>
    <submittedName>
        <fullName evidence="1">Isocitrate lyase/phosphoenolpyruvate mutase family protein</fullName>
    </submittedName>
</protein>
<keyword evidence="2" id="KW-1185">Reference proteome</keyword>
<sequence length="58" mass="5956">MRTGRRDDLRDLHDGDGPLLLPDAWDLGSVIAFVDAGFRAVATTSFGVGAAGGQPDGA</sequence>
<organism evidence="1 2">
    <name type="scientific">Spongisporangium articulatum</name>
    <dbReference type="NCBI Taxonomy" id="3362603"/>
    <lineage>
        <taxon>Bacteria</taxon>
        <taxon>Bacillati</taxon>
        <taxon>Actinomycetota</taxon>
        <taxon>Actinomycetes</taxon>
        <taxon>Kineosporiales</taxon>
        <taxon>Kineosporiaceae</taxon>
        <taxon>Spongisporangium</taxon>
    </lineage>
</organism>
<dbReference type="EMBL" id="JBITLV010000002">
    <property type="protein sequence ID" value="MFI7586898.1"/>
    <property type="molecule type" value="Genomic_DNA"/>
</dbReference>
<name>A0ABW8ALN7_9ACTN</name>
<dbReference type="InterPro" id="IPR015813">
    <property type="entry name" value="Pyrv/PenolPyrv_kinase-like_dom"/>
</dbReference>